<keyword evidence="2" id="KW-0238">DNA-binding</keyword>
<dbReference type="InterPro" id="IPR037171">
    <property type="entry name" value="NagB/RpiA_transferase-like"/>
</dbReference>
<dbReference type="PANTHER" id="PTHR30363">
    <property type="entry name" value="HTH-TYPE TRANSCRIPTIONAL REGULATOR SRLR-RELATED"/>
    <property type="match status" value="1"/>
</dbReference>
<dbReference type="InterPro" id="IPR036390">
    <property type="entry name" value="WH_DNA-bd_sf"/>
</dbReference>
<dbReference type="Pfam" id="PF00455">
    <property type="entry name" value="DeoRC"/>
    <property type="match status" value="1"/>
</dbReference>
<dbReference type="SUPFAM" id="SSF46785">
    <property type="entry name" value="Winged helix' DNA-binding domain"/>
    <property type="match status" value="1"/>
</dbReference>
<dbReference type="EMBL" id="SLWK01000004">
    <property type="protein sequence ID" value="TCO08808.1"/>
    <property type="molecule type" value="Genomic_DNA"/>
</dbReference>
<dbReference type="Proteomes" id="UP000295221">
    <property type="component" value="Unassembled WGS sequence"/>
</dbReference>
<evidence type="ECO:0000256" key="2">
    <source>
        <dbReference type="ARBA" id="ARBA00023125"/>
    </source>
</evidence>
<keyword evidence="1" id="KW-0805">Transcription regulation</keyword>
<evidence type="ECO:0000313" key="5">
    <source>
        <dbReference type="EMBL" id="TCO08808.1"/>
    </source>
</evidence>
<protein>
    <submittedName>
        <fullName evidence="5">DeoR family transcriptional regulator</fullName>
    </submittedName>
</protein>
<proteinExistence type="predicted"/>
<dbReference type="SUPFAM" id="SSF100950">
    <property type="entry name" value="NagB/RpiA/CoA transferase-like"/>
    <property type="match status" value="1"/>
</dbReference>
<dbReference type="SMART" id="SM00420">
    <property type="entry name" value="HTH_DEOR"/>
    <property type="match status" value="1"/>
</dbReference>
<keyword evidence="6" id="KW-1185">Reference proteome</keyword>
<evidence type="ECO:0000313" key="6">
    <source>
        <dbReference type="Proteomes" id="UP000295221"/>
    </source>
</evidence>
<evidence type="ECO:0000259" key="4">
    <source>
        <dbReference type="PROSITE" id="PS51000"/>
    </source>
</evidence>
<dbReference type="Pfam" id="PF08220">
    <property type="entry name" value="HTH_DeoR"/>
    <property type="match status" value="1"/>
</dbReference>
<accession>A0A4V2RWJ4</accession>
<dbReference type="SMART" id="SM01134">
    <property type="entry name" value="DeoRC"/>
    <property type="match status" value="1"/>
</dbReference>
<evidence type="ECO:0000256" key="3">
    <source>
        <dbReference type="ARBA" id="ARBA00023163"/>
    </source>
</evidence>
<name>A0A4V2RWJ4_9BACT</name>
<dbReference type="InterPro" id="IPR050313">
    <property type="entry name" value="Carb_Metab_HTH_regulators"/>
</dbReference>
<dbReference type="InterPro" id="IPR018356">
    <property type="entry name" value="Tscrpt_reg_HTH_DeoR_CS"/>
</dbReference>
<organism evidence="5 6">
    <name type="scientific">Natronoflexus pectinivorans</name>
    <dbReference type="NCBI Taxonomy" id="682526"/>
    <lineage>
        <taxon>Bacteria</taxon>
        <taxon>Pseudomonadati</taxon>
        <taxon>Bacteroidota</taxon>
        <taxon>Bacteroidia</taxon>
        <taxon>Marinilabiliales</taxon>
        <taxon>Marinilabiliaceae</taxon>
        <taxon>Natronoflexus</taxon>
    </lineage>
</organism>
<dbReference type="Gene3D" id="3.40.50.1360">
    <property type="match status" value="1"/>
</dbReference>
<dbReference type="GO" id="GO:0003677">
    <property type="term" value="F:DNA binding"/>
    <property type="evidence" value="ECO:0007669"/>
    <property type="project" value="UniProtKB-KW"/>
</dbReference>
<dbReference type="GO" id="GO:0003700">
    <property type="term" value="F:DNA-binding transcription factor activity"/>
    <property type="evidence" value="ECO:0007669"/>
    <property type="project" value="InterPro"/>
</dbReference>
<dbReference type="Gene3D" id="1.10.10.10">
    <property type="entry name" value="Winged helix-like DNA-binding domain superfamily/Winged helix DNA-binding domain"/>
    <property type="match status" value="1"/>
</dbReference>
<comment type="caution">
    <text evidence="5">The sequence shown here is derived from an EMBL/GenBank/DDBJ whole genome shotgun (WGS) entry which is preliminary data.</text>
</comment>
<keyword evidence="3" id="KW-0804">Transcription</keyword>
<dbReference type="AlphaFoldDB" id="A0A4V2RWJ4"/>
<dbReference type="InterPro" id="IPR014036">
    <property type="entry name" value="DeoR-like_C"/>
</dbReference>
<dbReference type="PROSITE" id="PS51000">
    <property type="entry name" value="HTH_DEOR_2"/>
    <property type="match status" value="1"/>
</dbReference>
<dbReference type="InterPro" id="IPR036388">
    <property type="entry name" value="WH-like_DNA-bd_sf"/>
</dbReference>
<feature type="domain" description="HTH deoR-type" evidence="4">
    <location>
        <begin position="10"/>
        <end position="65"/>
    </location>
</feature>
<sequence>MQHDYNPESTIGRRGLILKMLDEHGQVNVADLCAHFKVSAVTIRNDLSHLEQKKLLIRARGGAIKTDKVTLDLKISGKQGVNVREKEAIGRRAARYVQEGDTIFIGSGTTTREMVHHLNRFNNLTVITNALNIAGHLADMERLTVIVPGGIMRHNILSLVGAMAIDNFKKFFCDKLFIAADGIDVNLGLSSPDLEEAALNRTMIKMARKVIVVADSSKFGKRSLAVICGISQIDVLITDSGLSVIAKEALENMGVEVVIAE</sequence>
<evidence type="ECO:0000256" key="1">
    <source>
        <dbReference type="ARBA" id="ARBA00023015"/>
    </source>
</evidence>
<gene>
    <name evidence="5" type="ORF">EV194_104119</name>
</gene>
<dbReference type="RefSeq" id="WP_132433392.1">
    <property type="nucleotide sequence ID" value="NZ_SLWK01000004.1"/>
</dbReference>
<dbReference type="InterPro" id="IPR001034">
    <property type="entry name" value="DeoR_HTH"/>
</dbReference>
<reference evidence="5 6" key="1">
    <citation type="submission" date="2019-03" db="EMBL/GenBank/DDBJ databases">
        <title>Genomic Encyclopedia of Type Strains, Phase IV (KMG-IV): sequencing the most valuable type-strain genomes for metagenomic binning, comparative biology and taxonomic classification.</title>
        <authorList>
            <person name="Goeker M."/>
        </authorList>
    </citation>
    <scope>NUCLEOTIDE SEQUENCE [LARGE SCALE GENOMIC DNA]</scope>
    <source>
        <strain evidence="5 6">DSM 24179</strain>
    </source>
</reference>
<dbReference type="PROSITE" id="PS00894">
    <property type="entry name" value="HTH_DEOR_1"/>
    <property type="match status" value="1"/>
</dbReference>
<dbReference type="OrthoDB" id="9797223at2"/>
<dbReference type="PANTHER" id="PTHR30363:SF44">
    <property type="entry name" value="AGA OPERON TRANSCRIPTIONAL REPRESSOR-RELATED"/>
    <property type="match status" value="1"/>
</dbReference>